<protein>
    <recommendedName>
        <fullName evidence="2">YlxR domain-containing protein</fullName>
    </recommendedName>
</protein>
<dbReference type="Gene3D" id="3.30.1230.10">
    <property type="entry name" value="YlxR-like"/>
    <property type="match status" value="1"/>
</dbReference>
<evidence type="ECO:0000313" key="4">
    <source>
        <dbReference type="Proteomes" id="UP000199377"/>
    </source>
</evidence>
<evidence type="ECO:0000313" key="3">
    <source>
        <dbReference type="EMBL" id="SFI88340.1"/>
    </source>
</evidence>
<dbReference type="PANTHER" id="PTHR34215:SF1">
    <property type="entry name" value="YLXR DOMAIN-CONTAINING PROTEIN"/>
    <property type="match status" value="1"/>
</dbReference>
<sequence length="247" mass="26060">MTRGGRRKDRETGPERRCIVTGESGSTFGLIRFVVGPDGEIVPDLAEKLPGRGVWLSSDRDSLRTAVKKRAFSRAARTQVTVPEGLEELLESLLARRAVDSLGLARKAGLAVTGFEKVKARLKQGPTAALLHARDGSDQGLGKLRPLARGSSVVNVLSSEELGLAFGRDYVIHAALDAGGAADRFLREAERLAGFRPTALPPWGDAGPDPDPAGSGGEDRQTGDDPAGRIASPAEGRREIDPKAGPA</sequence>
<dbReference type="Gene3D" id="3.30.1330.30">
    <property type="match status" value="1"/>
</dbReference>
<dbReference type="SUPFAM" id="SSF64376">
    <property type="entry name" value="YlxR-like"/>
    <property type="match status" value="1"/>
</dbReference>
<dbReference type="InterPro" id="IPR035931">
    <property type="entry name" value="YlxR-like_sf"/>
</dbReference>
<reference evidence="3 4" key="1">
    <citation type="submission" date="2016-10" db="EMBL/GenBank/DDBJ databases">
        <authorList>
            <person name="de Groot N.N."/>
        </authorList>
    </citation>
    <scope>NUCLEOTIDE SEQUENCE [LARGE SCALE GENOMIC DNA]</scope>
    <source>
        <strain evidence="3 4">CGMCC 1.11030</strain>
    </source>
</reference>
<dbReference type="InterPro" id="IPR037465">
    <property type="entry name" value="YlxR"/>
</dbReference>
<dbReference type="STRING" id="1114924.SAMN05216258_110182"/>
<feature type="compositionally biased region" description="Basic and acidic residues" evidence="1">
    <location>
        <begin position="235"/>
        <end position="247"/>
    </location>
</feature>
<gene>
    <name evidence="3" type="ORF">SAMN05216258_110182</name>
</gene>
<feature type="compositionally biased region" description="Basic and acidic residues" evidence="1">
    <location>
        <begin position="217"/>
        <end position="227"/>
    </location>
</feature>
<dbReference type="InterPro" id="IPR007393">
    <property type="entry name" value="YlxR_dom"/>
</dbReference>
<dbReference type="RefSeq" id="WP_092863487.1">
    <property type="nucleotide sequence ID" value="NZ_FOQH01000010.1"/>
</dbReference>
<accession>A0A1I3LUX4</accession>
<dbReference type="Proteomes" id="UP000199377">
    <property type="component" value="Unassembled WGS sequence"/>
</dbReference>
<dbReference type="OrthoDB" id="9799836at2"/>
<feature type="domain" description="YlxR" evidence="2">
    <location>
        <begin position="16"/>
        <end position="89"/>
    </location>
</feature>
<dbReference type="Pfam" id="PF04296">
    <property type="entry name" value="YlxR"/>
    <property type="match status" value="1"/>
</dbReference>
<name>A0A1I3LUX4_9RHOB</name>
<dbReference type="PANTHER" id="PTHR34215">
    <property type="entry name" value="BLL0784 PROTEIN"/>
    <property type="match status" value="1"/>
</dbReference>
<evidence type="ECO:0000259" key="2">
    <source>
        <dbReference type="Pfam" id="PF04296"/>
    </source>
</evidence>
<dbReference type="AlphaFoldDB" id="A0A1I3LUX4"/>
<proteinExistence type="predicted"/>
<feature type="region of interest" description="Disordered" evidence="1">
    <location>
        <begin position="196"/>
        <end position="247"/>
    </location>
</feature>
<organism evidence="3 4">
    <name type="scientific">Albimonas pacifica</name>
    <dbReference type="NCBI Taxonomy" id="1114924"/>
    <lineage>
        <taxon>Bacteria</taxon>
        <taxon>Pseudomonadati</taxon>
        <taxon>Pseudomonadota</taxon>
        <taxon>Alphaproteobacteria</taxon>
        <taxon>Rhodobacterales</taxon>
        <taxon>Paracoccaceae</taxon>
        <taxon>Albimonas</taxon>
    </lineage>
</organism>
<keyword evidence="4" id="KW-1185">Reference proteome</keyword>
<dbReference type="EMBL" id="FOQH01000010">
    <property type="protein sequence ID" value="SFI88340.1"/>
    <property type="molecule type" value="Genomic_DNA"/>
</dbReference>
<evidence type="ECO:0000256" key="1">
    <source>
        <dbReference type="SAM" id="MobiDB-lite"/>
    </source>
</evidence>
<dbReference type="NCBIfam" id="NF006622">
    <property type="entry name" value="PRK09190.1"/>
    <property type="match status" value="1"/>
</dbReference>
<dbReference type="SUPFAM" id="SSF55315">
    <property type="entry name" value="L30e-like"/>
    <property type="match status" value="1"/>
</dbReference>
<dbReference type="CDD" id="cd00279">
    <property type="entry name" value="YlxR"/>
    <property type="match status" value="1"/>
</dbReference>
<dbReference type="InterPro" id="IPR029064">
    <property type="entry name" value="Ribosomal_eL30-like_sf"/>
</dbReference>